<feature type="compositionally biased region" description="Basic and acidic residues" evidence="1">
    <location>
        <begin position="419"/>
        <end position="428"/>
    </location>
</feature>
<dbReference type="SUPFAM" id="SSF53474">
    <property type="entry name" value="alpha/beta-Hydrolases"/>
    <property type="match status" value="1"/>
</dbReference>
<feature type="chain" id="PRO_5030547758" description="Fungal lipase-type domain-containing protein" evidence="2">
    <location>
        <begin position="22"/>
        <end position="565"/>
    </location>
</feature>
<feature type="domain" description="Fungal lipase-type" evidence="3">
    <location>
        <begin position="330"/>
        <end position="377"/>
    </location>
</feature>
<dbReference type="InterPro" id="IPR029058">
    <property type="entry name" value="AB_hydrolase_fold"/>
</dbReference>
<dbReference type="PANTHER" id="PTHR45856">
    <property type="entry name" value="ALPHA/BETA-HYDROLASES SUPERFAMILY PROTEIN"/>
    <property type="match status" value="1"/>
</dbReference>
<dbReference type="InterPro" id="IPR051218">
    <property type="entry name" value="Sec_MonoDiacylglyc_Lipase"/>
</dbReference>
<feature type="region of interest" description="Disordered" evidence="1">
    <location>
        <begin position="419"/>
        <end position="489"/>
    </location>
</feature>
<name>A0A7R9YBP6_9STRA</name>
<protein>
    <recommendedName>
        <fullName evidence="3">Fungal lipase-type domain-containing protein</fullName>
    </recommendedName>
</protein>
<evidence type="ECO:0000256" key="1">
    <source>
        <dbReference type="SAM" id="MobiDB-lite"/>
    </source>
</evidence>
<evidence type="ECO:0000256" key="2">
    <source>
        <dbReference type="SAM" id="SignalP"/>
    </source>
</evidence>
<gene>
    <name evidence="4" type="ORF">PPYR1160_LOCUS6482</name>
</gene>
<sequence length="565" mass="61602">MRPLDGLRAAVWVLLLLCVRAGWFSSGRERQSREAGAGKSLWSLLDEYVDTVTGCAPVLAKLMAPSAIASDLKGVGDLQRAGGVLSAIAGFNLEHRTNSEQVGLLGALAKCSLLCYDAAMRGREYLVTFQVPLYLSQEHQRAEQDESAAAQNVASTRLLFRQRYSTHGDGGNTFDVWTCTEKRLLVVAFRGSHTPHDWISNLDLRVTSNGWHGGFEESMRSMEANLRSIAEEFPGPDWRVVFTGHSRGGALALLAAELFHSWSRRALRSRDGPSADAEGPHDGEEALQGEEEVAADRNANGVHGNAGGSTTGKGSDAFDAAKEAAGRPKRPPLLIGAATFGQPRVGGEDFCKRIANLLGRRYLRVVHSGDVIPRLPAGQSFAHTNLPYLEVKHPSGSMRWRDNAPEAKDMRSLAQEVLEETKRQEAESSGHTSPTSSIISTGRRLFQSVVSPRKQTTTSSATVDDSASREANPITGPDREEDSLDEDAQMESSITQHIHVNYARNLERGIRRICEDRAVDKADPEEEFALASIRSFERIVLNSAARSRLSLSDEGATVDVDVFDD</sequence>
<keyword evidence="2" id="KW-0732">Signal</keyword>
<evidence type="ECO:0000313" key="4">
    <source>
        <dbReference type="EMBL" id="CAD8256990.1"/>
    </source>
</evidence>
<evidence type="ECO:0000259" key="3">
    <source>
        <dbReference type="Pfam" id="PF01764"/>
    </source>
</evidence>
<feature type="compositionally biased region" description="Low complexity" evidence="1">
    <location>
        <begin position="456"/>
        <end position="465"/>
    </location>
</feature>
<dbReference type="GO" id="GO:0006629">
    <property type="term" value="P:lipid metabolic process"/>
    <property type="evidence" value="ECO:0007669"/>
    <property type="project" value="InterPro"/>
</dbReference>
<feature type="signal peptide" evidence="2">
    <location>
        <begin position="1"/>
        <end position="21"/>
    </location>
</feature>
<dbReference type="PANTHER" id="PTHR45856:SF24">
    <property type="entry name" value="FUNGAL LIPASE-LIKE DOMAIN-CONTAINING PROTEIN"/>
    <property type="match status" value="1"/>
</dbReference>
<dbReference type="AlphaFoldDB" id="A0A7R9YBP6"/>
<dbReference type="EMBL" id="HBEA01008417">
    <property type="protein sequence ID" value="CAD8256990.1"/>
    <property type="molecule type" value="Transcribed_RNA"/>
</dbReference>
<feature type="domain" description="Fungal lipase-type" evidence="3">
    <location>
        <begin position="186"/>
        <end position="259"/>
    </location>
</feature>
<dbReference type="Gene3D" id="3.40.50.1820">
    <property type="entry name" value="alpha/beta hydrolase"/>
    <property type="match status" value="1"/>
</dbReference>
<accession>A0A7R9YBP6</accession>
<proteinExistence type="predicted"/>
<reference evidence="4" key="1">
    <citation type="submission" date="2021-01" db="EMBL/GenBank/DDBJ databases">
        <authorList>
            <person name="Corre E."/>
            <person name="Pelletier E."/>
            <person name="Niang G."/>
            <person name="Scheremetjew M."/>
            <person name="Finn R."/>
            <person name="Kale V."/>
            <person name="Holt S."/>
            <person name="Cochrane G."/>
            <person name="Meng A."/>
            <person name="Brown T."/>
            <person name="Cohen L."/>
        </authorList>
    </citation>
    <scope>NUCLEOTIDE SEQUENCE</scope>
    <source>
        <strain evidence="4">CCMP2078</strain>
    </source>
</reference>
<dbReference type="Pfam" id="PF01764">
    <property type="entry name" value="Lipase_3"/>
    <property type="match status" value="2"/>
</dbReference>
<dbReference type="CDD" id="cd00519">
    <property type="entry name" value="Lipase_3"/>
    <property type="match status" value="1"/>
</dbReference>
<feature type="compositionally biased region" description="Acidic residues" evidence="1">
    <location>
        <begin position="479"/>
        <end position="489"/>
    </location>
</feature>
<feature type="compositionally biased region" description="Polar residues" evidence="1">
    <location>
        <begin position="429"/>
        <end position="440"/>
    </location>
</feature>
<organism evidence="4">
    <name type="scientific">Pinguiococcus pyrenoidosus</name>
    <dbReference type="NCBI Taxonomy" id="172671"/>
    <lineage>
        <taxon>Eukaryota</taxon>
        <taxon>Sar</taxon>
        <taxon>Stramenopiles</taxon>
        <taxon>Ochrophyta</taxon>
        <taxon>Pinguiophyceae</taxon>
        <taxon>Pinguiochrysidales</taxon>
        <taxon>Pinguiochrysidaceae</taxon>
        <taxon>Pinguiococcus</taxon>
    </lineage>
</organism>
<dbReference type="InterPro" id="IPR002921">
    <property type="entry name" value="Fungal_lipase-type"/>
</dbReference>